<dbReference type="Proteomes" id="UP000051264">
    <property type="component" value="Unassembled WGS sequence"/>
</dbReference>
<gene>
    <name evidence="1" type="ORF">FC69_GL000815</name>
</gene>
<reference evidence="1 2" key="1">
    <citation type="journal article" date="2015" name="Genome Announc.">
        <title>Expanding the biotechnology potential of lactobacilli through comparative genomics of 213 strains and associated genera.</title>
        <authorList>
            <person name="Sun Z."/>
            <person name="Harris H.M."/>
            <person name="McCann A."/>
            <person name="Guo C."/>
            <person name="Argimon S."/>
            <person name="Zhang W."/>
            <person name="Yang X."/>
            <person name="Jeffery I.B."/>
            <person name="Cooney J.C."/>
            <person name="Kagawa T.F."/>
            <person name="Liu W."/>
            <person name="Song Y."/>
            <person name="Salvetti E."/>
            <person name="Wrobel A."/>
            <person name="Rasinkangas P."/>
            <person name="Parkhill J."/>
            <person name="Rea M.C."/>
            <person name="O'Sullivan O."/>
            <person name="Ritari J."/>
            <person name="Douillard F.P."/>
            <person name="Paul Ross R."/>
            <person name="Yang R."/>
            <person name="Briner A.E."/>
            <person name="Felis G.E."/>
            <person name="de Vos W.M."/>
            <person name="Barrangou R."/>
            <person name="Klaenhammer T.R."/>
            <person name="Caufield P.W."/>
            <person name="Cui Y."/>
            <person name="Zhang H."/>
            <person name="O'Toole P.W."/>
        </authorList>
    </citation>
    <scope>NUCLEOTIDE SEQUENCE [LARGE SCALE GENOMIC DNA]</scope>
    <source>
        <strain evidence="1 2">DSM 14340</strain>
    </source>
</reference>
<dbReference type="STRING" id="1423747.FC69_GL000815"/>
<dbReference type="EMBL" id="AZEX01000020">
    <property type="protein sequence ID" value="KRL61410.1"/>
    <property type="molecule type" value="Genomic_DNA"/>
</dbReference>
<evidence type="ECO:0000313" key="1">
    <source>
        <dbReference type="EMBL" id="KRL61410.1"/>
    </source>
</evidence>
<name>A0A0R1S3X7_9LACO</name>
<organism evidence="1 2">
    <name type="scientific">Latilactobacillus fuchuensis DSM 14340 = JCM 11249</name>
    <dbReference type="NCBI Taxonomy" id="1423747"/>
    <lineage>
        <taxon>Bacteria</taxon>
        <taxon>Bacillati</taxon>
        <taxon>Bacillota</taxon>
        <taxon>Bacilli</taxon>
        <taxon>Lactobacillales</taxon>
        <taxon>Lactobacillaceae</taxon>
        <taxon>Latilactobacillus</taxon>
    </lineage>
</organism>
<dbReference type="PATRIC" id="fig|1423747.3.peg.831"/>
<comment type="caution">
    <text evidence="1">The sequence shown here is derived from an EMBL/GenBank/DDBJ whole genome shotgun (WGS) entry which is preliminary data.</text>
</comment>
<dbReference type="AlphaFoldDB" id="A0A0R1S3X7"/>
<evidence type="ECO:0000313" key="2">
    <source>
        <dbReference type="Proteomes" id="UP000051264"/>
    </source>
</evidence>
<accession>A0A0R1S3X7</accession>
<protein>
    <submittedName>
        <fullName evidence="1">Uncharacterized protein</fullName>
    </submittedName>
</protein>
<proteinExistence type="predicted"/>
<sequence>MHMNHETQEQELQRTEKSIAQKLISEYKSIKKIEFTKVSKIGDTSDVQFEFSVNDGPKLGIDVDGLSQAGIIADGDDRLEKTALKKENRLAKSLDVKDIALKNYHVVYYLKLN</sequence>